<sequence>MASYWSNLASTNVQIPVSEEVSGITHYRINMSVGKVQWTVLHRYREFYALHQTLVSEHGLAQDQLPPKRLLRNKCPYFIEKRRHGLEQYLRYTLIYLRQAMPQHYYEFLEFQHYDTFYMLQAQASYFYNEADNILSTTNSFFFNTLQLHAIGECVRGPSPYVYNVDRSTDISHVLDFCSKLNKLTLRGDKSMHMNSNIIPNELPIEFSPFKVLRQLDVIGINMEMVTSADSLRASLVELRVLNNGLTSIMQVLQCDVLHKSTMDTKMIWTSLTLLDLSSNNLDRIDETIKLLPNLERLILNNNKIKQLDNLFMLSNLRHLHLSNNKLVKCDDMHTKLGNITTLDLSQNGLWRVDGLSKLYSLEHLDLSTNNIMKVENVACLGNLPCLENISLTGNPVSTTIDYRVKVLEYFKENYVEICLDNEKPTQQELDKVGVLRALRIVREGKRPSFNN</sequence>
<dbReference type="SUPFAM" id="SSF64268">
    <property type="entry name" value="PX domain"/>
    <property type="match status" value="1"/>
</dbReference>
<dbReference type="InterPro" id="IPR032675">
    <property type="entry name" value="LRR_dom_sf"/>
</dbReference>
<dbReference type="InterPro" id="IPR025875">
    <property type="entry name" value="Leu-rich_rpt_4"/>
</dbReference>
<dbReference type="PRINTS" id="PR00019">
    <property type="entry name" value="LEURICHRPT"/>
</dbReference>
<dbReference type="Gene3D" id="3.30.1520.10">
    <property type="entry name" value="Phox-like domain"/>
    <property type="match status" value="1"/>
</dbReference>
<dbReference type="RefSeq" id="XP_017772612.1">
    <property type="nucleotide sequence ID" value="XM_017917123.1"/>
</dbReference>
<name>A0ABM1MDG2_NICVS</name>
<dbReference type="PANTHER" id="PTHR15454:SF35">
    <property type="entry name" value="NISCHARIN"/>
    <property type="match status" value="1"/>
</dbReference>
<evidence type="ECO:0000256" key="2">
    <source>
        <dbReference type="ARBA" id="ARBA00022737"/>
    </source>
</evidence>
<dbReference type="Proteomes" id="UP000695000">
    <property type="component" value="Unplaced"/>
</dbReference>
<dbReference type="GeneID" id="108559776"/>
<dbReference type="SUPFAM" id="SSF52075">
    <property type="entry name" value="Outer arm dynein light chain 1"/>
    <property type="match status" value="1"/>
</dbReference>
<dbReference type="SMART" id="SM00365">
    <property type="entry name" value="LRR_SD22"/>
    <property type="match status" value="4"/>
</dbReference>
<evidence type="ECO:0000313" key="5">
    <source>
        <dbReference type="RefSeq" id="XP_017772612.1"/>
    </source>
</evidence>
<dbReference type="Gene3D" id="3.80.10.10">
    <property type="entry name" value="Ribonuclease Inhibitor"/>
    <property type="match status" value="2"/>
</dbReference>
<evidence type="ECO:0000256" key="1">
    <source>
        <dbReference type="ARBA" id="ARBA00022614"/>
    </source>
</evidence>
<dbReference type="Pfam" id="PF12799">
    <property type="entry name" value="LRR_4"/>
    <property type="match status" value="1"/>
</dbReference>
<reference evidence="5" key="1">
    <citation type="submission" date="2025-08" db="UniProtKB">
        <authorList>
            <consortium name="RefSeq"/>
        </authorList>
    </citation>
    <scope>IDENTIFICATION</scope>
    <source>
        <tissue evidence="5">Whole Larva</tissue>
    </source>
</reference>
<proteinExistence type="predicted"/>
<accession>A0ABM1MDG2</accession>
<feature type="domain" description="PX" evidence="3">
    <location>
        <begin position="5"/>
        <end position="116"/>
    </location>
</feature>
<dbReference type="PANTHER" id="PTHR15454">
    <property type="entry name" value="NISCHARIN RELATED"/>
    <property type="match status" value="1"/>
</dbReference>
<dbReference type="Pfam" id="PF13855">
    <property type="entry name" value="LRR_8"/>
    <property type="match status" value="1"/>
</dbReference>
<protein>
    <submittedName>
        <fullName evidence="5">Nischarin</fullName>
    </submittedName>
</protein>
<evidence type="ECO:0000313" key="4">
    <source>
        <dbReference type="Proteomes" id="UP000695000"/>
    </source>
</evidence>
<dbReference type="SMART" id="SM00369">
    <property type="entry name" value="LRR_TYP"/>
    <property type="match status" value="4"/>
</dbReference>
<dbReference type="InterPro" id="IPR036871">
    <property type="entry name" value="PX_dom_sf"/>
</dbReference>
<evidence type="ECO:0000259" key="3">
    <source>
        <dbReference type="PROSITE" id="PS50195"/>
    </source>
</evidence>
<dbReference type="PROSITE" id="PS51450">
    <property type="entry name" value="LRR"/>
    <property type="match status" value="4"/>
</dbReference>
<keyword evidence="1" id="KW-0433">Leucine-rich repeat</keyword>
<dbReference type="InterPro" id="IPR001611">
    <property type="entry name" value="Leu-rich_rpt"/>
</dbReference>
<gene>
    <name evidence="5" type="primary">LOC108559776</name>
</gene>
<dbReference type="SMART" id="SM00312">
    <property type="entry name" value="PX"/>
    <property type="match status" value="1"/>
</dbReference>
<keyword evidence="2" id="KW-0677">Repeat</keyword>
<dbReference type="Pfam" id="PF00787">
    <property type="entry name" value="PX"/>
    <property type="match status" value="1"/>
</dbReference>
<dbReference type="InterPro" id="IPR003591">
    <property type="entry name" value="Leu-rich_rpt_typical-subtyp"/>
</dbReference>
<dbReference type="PROSITE" id="PS50195">
    <property type="entry name" value="PX"/>
    <property type="match status" value="1"/>
</dbReference>
<organism evidence="4 5">
    <name type="scientific">Nicrophorus vespilloides</name>
    <name type="common">Boreal carrion beetle</name>
    <dbReference type="NCBI Taxonomy" id="110193"/>
    <lineage>
        <taxon>Eukaryota</taxon>
        <taxon>Metazoa</taxon>
        <taxon>Ecdysozoa</taxon>
        <taxon>Arthropoda</taxon>
        <taxon>Hexapoda</taxon>
        <taxon>Insecta</taxon>
        <taxon>Pterygota</taxon>
        <taxon>Neoptera</taxon>
        <taxon>Endopterygota</taxon>
        <taxon>Coleoptera</taxon>
        <taxon>Polyphaga</taxon>
        <taxon>Staphyliniformia</taxon>
        <taxon>Silphidae</taxon>
        <taxon>Nicrophorinae</taxon>
        <taxon>Nicrophorus</taxon>
    </lineage>
</organism>
<dbReference type="InterPro" id="IPR001683">
    <property type="entry name" value="PX_dom"/>
</dbReference>
<keyword evidence="4" id="KW-1185">Reference proteome</keyword>